<organism evidence="6 7">
    <name type="scientific">Talaromyces marneffei (strain ATCC 18224 / CBS 334.59 / QM 7333)</name>
    <name type="common">Penicillium marneffei</name>
    <dbReference type="NCBI Taxonomy" id="441960"/>
    <lineage>
        <taxon>Eukaryota</taxon>
        <taxon>Fungi</taxon>
        <taxon>Dikarya</taxon>
        <taxon>Ascomycota</taxon>
        <taxon>Pezizomycotina</taxon>
        <taxon>Eurotiomycetes</taxon>
        <taxon>Eurotiomycetidae</taxon>
        <taxon>Eurotiales</taxon>
        <taxon>Trichocomaceae</taxon>
        <taxon>Talaromyces</taxon>
        <taxon>Talaromyces sect. Talaromyces</taxon>
    </lineage>
</organism>
<dbReference type="VEuPathDB" id="FungiDB:PMAA_089250"/>
<gene>
    <name evidence="6" type="ORF">PMAA_089250</name>
</gene>
<accession>B6QEI0</accession>
<keyword evidence="3" id="KW-0560">Oxidoreductase</keyword>
<evidence type="ECO:0000256" key="1">
    <source>
        <dbReference type="ARBA" id="ARBA00009333"/>
    </source>
</evidence>
<dbReference type="Pfam" id="PF07992">
    <property type="entry name" value="Pyr_redox_2"/>
    <property type="match status" value="1"/>
</dbReference>
<evidence type="ECO:0000313" key="7">
    <source>
        <dbReference type="Proteomes" id="UP000001294"/>
    </source>
</evidence>
<dbReference type="PRINTS" id="PR00469">
    <property type="entry name" value="PNDRDTASEII"/>
</dbReference>
<dbReference type="PhylomeDB" id="B6QEI0"/>
<dbReference type="PRINTS" id="PR00368">
    <property type="entry name" value="FADPNR"/>
</dbReference>
<dbReference type="Proteomes" id="UP000001294">
    <property type="component" value="Unassembled WGS sequence"/>
</dbReference>
<dbReference type="OrthoDB" id="4570620at2759"/>
<keyword evidence="4" id="KW-0732">Signal</keyword>
<dbReference type="InterPro" id="IPR050097">
    <property type="entry name" value="Ferredoxin-NADP_redctase_2"/>
</dbReference>
<dbReference type="STRING" id="441960.B6QEI0"/>
<dbReference type="HOGENOM" id="CLU_031864_5_0_1"/>
<dbReference type="InterPro" id="IPR023753">
    <property type="entry name" value="FAD/NAD-binding_dom"/>
</dbReference>
<dbReference type="SUPFAM" id="SSF51905">
    <property type="entry name" value="FAD/NAD(P)-binding domain"/>
    <property type="match status" value="1"/>
</dbReference>
<reference evidence="7" key="1">
    <citation type="journal article" date="2015" name="Genome Announc.">
        <title>Genome sequence of the AIDS-associated pathogen Penicillium marneffei (ATCC18224) and its near taxonomic relative Talaromyces stipitatus (ATCC10500).</title>
        <authorList>
            <person name="Nierman W.C."/>
            <person name="Fedorova-Abrams N.D."/>
            <person name="Andrianopoulos A."/>
        </authorList>
    </citation>
    <scope>NUCLEOTIDE SEQUENCE [LARGE SCALE GENOMIC DNA]</scope>
    <source>
        <strain evidence="7">ATCC 18224 / CBS 334.59 / QM 7333</strain>
    </source>
</reference>
<evidence type="ECO:0000259" key="5">
    <source>
        <dbReference type="Pfam" id="PF07992"/>
    </source>
</evidence>
<dbReference type="GO" id="GO:0016491">
    <property type="term" value="F:oxidoreductase activity"/>
    <property type="evidence" value="ECO:0007669"/>
    <property type="project" value="UniProtKB-KW"/>
</dbReference>
<dbReference type="GO" id="GO:0097237">
    <property type="term" value="P:cellular response to toxic substance"/>
    <property type="evidence" value="ECO:0007669"/>
    <property type="project" value="UniProtKB-ARBA"/>
</dbReference>
<dbReference type="AlphaFoldDB" id="B6QEI0"/>
<dbReference type="PANTHER" id="PTHR48105">
    <property type="entry name" value="THIOREDOXIN REDUCTASE 1-RELATED-RELATED"/>
    <property type="match status" value="1"/>
</dbReference>
<evidence type="ECO:0000313" key="6">
    <source>
        <dbReference type="EMBL" id="EEA24954.1"/>
    </source>
</evidence>
<keyword evidence="2" id="KW-0285">Flavoprotein</keyword>
<feature type="domain" description="FAD/NAD(P)-binding" evidence="5">
    <location>
        <begin position="29"/>
        <end position="172"/>
    </location>
</feature>
<protein>
    <submittedName>
        <fullName evidence="6">Thioredoxin reductase, putative</fullName>
    </submittedName>
</protein>
<feature type="chain" id="PRO_5002848147" evidence="4">
    <location>
        <begin position="21"/>
        <end position="389"/>
    </location>
</feature>
<evidence type="ECO:0000256" key="4">
    <source>
        <dbReference type="SAM" id="SignalP"/>
    </source>
</evidence>
<dbReference type="EMBL" id="DS995901">
    <property type="protein sequence ID" value="EEA24954.1"/>
    <property type="molecule type" value="Genomic_DNA"/>
</dbReference>
<keyword evidence="7" id="KW-1185">Reference proteome</keyword>
<comment type="similarity">
    <text evidence="1">Belongs to the class-II pyridine nucleotide-disulfide oxidoreductase family.</text>
</comment>
<proteinExistence type="inferred from homology"/>
<evidence type="ECO:0000256" key="3">
    <source>
        <dbReference type="ARBA" id="ARBA00023002"/>
    </source>
</evidence>
<evidence type="ECO:0000256" key="2">
    <source>
        <dbReference type="ARBA" id="ARBA00022630"/>
    </source>
</evidence>
<dbReference type="Gene3D" id="3.50.50.60">
    <property type="entry name" value="FAD/NAD(P)-binding domain"/>
    <property type="match status" value="2"/>
</dbReference>
<name>B6QEI0_TALMQ</name>
<dbReference type="InterPro" id="IPR036188">
    <property type="entry name" value="FAD/NAD-bd_sf"/>
</dbReference>
<feature type="signal peptide" evidence="4">
    <location>
        <begin position="1"/>
        <end position="20"/>
    </location>
</feature>
<sequence length="389" mass="42513">MSSIKALSLLLLSFIGLTIAAPVAVEINYDVIVIGGGRSGLSATSGLSRVRQKTLMFDSGEYRNDPTGHMHDVIGNDSTVPAVFRALAREQISRYNATTTMRNGTVISVESIDNGTYYKATVSDGEAYTARRIVLGTGIKDILPITPGVAEAFGKDIYWCPWCDGYEHRDQPFGILGNLSDVLGSVIEVWTLNQDIIAFVNGTNTPDQQVALAVKYPQWEAQLQACNVIINNETILSIERLQDGSTYNDPVQGLEFDLFRVNLADGSSVRSTLPEELNLAMNRVQVKVEPTMKSSDPGIYVVGDANNDGSTNVVHAMYSGKRAAVEIHGKSFFSSNLMHMLTIAVELGLIDSLAAIGKRGLSQRKLEEEANKLIGDDFEYLWKRAQEIV</sequence>